<name>A0A8J7H224_9ACTN</name>
<keyword evidence="1" id="KW-0812">Transmembrane</keyword>
<evidence type="ECO:0000313" key="2">
    <source>
        <dbReference type="EMBL" id="MBG6140398.1"/>
    </source>
</evidence>
<feature type="transmembrane region" description="Helical" evidence="1">
    <location>
        <begin position="199"/>
        <end position="221"/>
    </location>
</feature>
<accession>A0A8J7H224</accession>
<dbReference type="AlphaFoldDB" id="A0A8J7H224"/>
<comment type="caution">
    <text evidence="2">The sequence shown here is derived from an EMBL/GenBank/DDBJ whole genome shotgun (WGS) entry which is preliminary data.</text>
</comment>
<keyword evidence="1" id="KW-1133">Transmembrane helix</keyword>
<keyword evidence="3" id="KW-1185">Reference proteome</keyword>
<evidence type="ECO:0000256" key="1">
    <source>
        <dbReference type="SAM" id="Phobius"/>
    </source>
</evidence>
<feature type="transmembrane region" description="Helical" evidence="1">
    <location>
        <begin position="126"/>
        <end position="146"/>
    </location>
</feature>
<evidence type="ECO:0000313" key="3">
    <source>
        <dbReference type="Proteomes" id="UP000622552"/>
    </source>
</evidence>
<reference evidence="2" key="1">
    <citation type="submission" date="2020-11" db="EMBL/GenBank/DDBJ databases">
        <title>Sequencing the genomes of 1000 actinobacteria strains.</title>
        <authorList>
            <person name="Klenk H.-P."/>
        </authorList>
    </citation>
    <scope>NUCLEOTIDE SEQUENCE</scope>
    <source>
        <strain evidence="2">DSM 45356</strain>
    </source>
</reference>
<sequence>MGSVALPDRPLSVGELLDAAVELLRTRAKPLIGIGLILALLEQGALAPLWAARQPFWEAPTSYLPWLACGLGFESLAIGLLAGYAGRAARISLGGTPGGIAAPVLTAVLVAVTAAVSSLLFGVPWLVAYALLGFAVPVAVIDRTGNSFGRSARLVLAGSLRAGMIRLLGYCAWLGIRLAFALAAKTLLDQVFDLTDPLYVAAIWALINGIAYPALACLDVVAHLENRIRVEGLDVELGRARATGRPADDVLRAGR</sequence>
<organism evidence="2 3">
    <name type="scientific">Longispora fulva</name>
    <dbReference type="NCBI Taxonomy" id="619741"/>
    <lineage>
        <taxon>Bacteria</taxon>
        <taxon>Bacillati</taxon>
        <taxon>Actinomycetota</taxon>
        <taxon>Actinomycetes</taxon>
        <taxon>Micromonosporales</taxon>
        <taxon>Micromonosporaceae</taxon>
        <taxon>Longispora</taxon>
    </lineage>
</organism>
<dbReference type="Proteomes" id="UP000622552">
    <property type="component" value="Unassembled WGS sequence"/>
</dbReference>
<dbReference type="RefSeq" id="WP_197006943.1">
    <property type="nucleotide sequence ID" value="NZ_BONS01000006.1"/>
</dbReference>
<feature type="transmembrane region" description="Helical" evidence="1">
    <location>
        <begin position="31"/>
        <end position="51"/>
    </location>
</feature>
<dbReference type="EMBL" id="JADOUF010000001">
    <property type="protein sequence ID" value="MBG6140398.1"/>
    <property type="molecule type" value="Genomic_DNA"/>
</dbReference>
<protein>
    <submittedName>
        <fullName evidence="2">Uncharacterized protein</fullName>
    </submittedName>
</protein>
<feature type="transmembrane region" description="Helical" evidence="1">
    <location>
        <begin position="63"/>
        <end position="86"/>
    </location>
</feature>
<proteinExistence type="predicted"/>
<keyword evidence="1" id="KW-0472">Membrane</keyword>
<feature type="transmembrane region" description="Helical" evidence="1">
    <location>
        <begin position="98"/>
        <end position="120"/>
    </location>
</feature>
<feature type="transmembrane region" description="Helical" evidence="1">
    <location>
        <begin position="167"/>
        <end position="187"/>
    </location>
</feature>
<gene>
    <name evidence="2" type="ORF">IW245_006592</name>
</gene>